<proteinExistence type="predicted"/>
<feature type="region of interest" description="Disordered" evidence="1">
    <location>
        <begin position="467"/>
        <end position="500"/>
    </location>
</feature>
<dbReference type="Proteomes" id="UP001219525">
    <property type="component" value="Unassembled WGS sequence"/>
</dbReference>
<feature type="region of interest" description="Disordered" evidence="1">
    <location>
        <begin position="393"/>
        <end position="430"/>
    </location>
</feature>
<sequence length="586" mass="63269">MRTCDSLPVKDVNDIDIWLYMGLFGWILQLQLEVEICRLLKYYNTWGHASQAPLAAEQFRQSQRISLAAENFGMVTQFLQKKFTPLIASCRKEIFGSLYEMRCRTKRAGVILGVGLRCTTGIDGSFGDMLRFPQCRAVRQCCGGAARCRTLFLSDILPPARGLARAVRIRVTVGLMVWTLIFLAASWSVAVFFRIQAKISCRTSDPFYYDKHMLSIAPNMQDLDICFASTGIHDLFRTKRPVCVADAGNADVQPSPVALDMYAMTAGKVWAGHSRPGPRNWKLWPSSVCRDLLESAQACAAPSPPHHPPPIRLDTIHVDARVDGVARARCGGTPMRAPGHACARLRANSHTGGAHSSHARGPAPAPAPVLARDAPCAWTAPWNVGTVIAPGARGRPAPGSAAARAERRNKYAREGEGCTGGPGDAPLPSSTHSAAAAARLDAALGFVACVEVDVGVGVGVRVRKDSPQRAGELTDARRNHPHFPESRKNKNRAGAGSTHGAIVSCSRYKDMSRLQMVSREDKAPKNPTFTTARSGIVRDGGTVRRGSGQGCGRLLGWMRDWGDGGGSREGEARNVTDSQSRPSNTG</sequence>
<evidence type="ECO:0000256" key="1">
    <source>
        <dbReference type="SAM" id="MobiDB-lite"/>
    </source>
</evidence>
<gene>
    <name evidence="3" type="ORF">GGX14DRAFT_390305</name>
</gene>
<feature type="region of interest" description="Disordered" evidence="1">
    <location>
        <begin position="560"/>
        <end position="586"/>
    </location>
</feature>
<keyword evidence="2" id="KW-0472">Membrane</keyword>
<feature type="compositionally biased region" description="Low complexity" evidence="1">
    <location>
        <begin position="393"/>
        <end position="403"/>
    </location>
</feature>
<feature type="compositionally biased region" description="Basic and acidic residues" evidence="1">
    <location>
        <begin position="560"/>
        <end position="574"/>
    </location>
</feature>
<evidence type="ECO:0000256" key="2">
    <source>
        <dbReference type="SAM" id="Phobius"/>
    </source>
</evidence>
<reference evidence="3" key="1">
    <citation type="submission" date="2023-03" db="EMBL/GenBank/DDBJ databases">
        <title>Massive genome expansion in bonnet fungi (Mycena s.s.) driven by repeated elements and novel gene families across ecological guilds.</title>
        <authorList>
            <consortium name="Lawrence Berkeley National Laboratory"/>
            <person name="Harder C.B."/>
            <person name="Miyauchi S."/>
            <person name="Viragh M."/>
            <person name="Kuo A."/>
            <person name="Thoen E."/>
            <person name="Andreopoulos B."/>
            <person name="Lu D."/>
            <person name="Skrede I."/>
            <person name="Drula E."/>
            <person name="Henrissat B."/>
            <person name="Morin E."/>
            <person name="Kohler A."/>
            <person name="Barry K."/>
            <person name="LaButti K."/>
            <person name="Morin E."/>
            <person name="Salamov A."/>
            <person name="Lipzen A."/>
            <person name="Mereny Z."/>
            <person name="Hegedus B."/>
            <person name="Baldrian P."/>
            <person name="Stursova M."/>
            <person name="Weitz H."/>
            <person name="Taylor A."/>
            <person name="Grigoriev I.V."/>
            <person name="Nagy L.G."/>
            <person name="Martin F."/>
            <person name="Kauserud H."/>
        </authorList>
    </citation>
    <scope>NUCLEOTIDE SEQUENCE</scope>
    <source>
        <strain evidence="3">9144</strain>
    </source>
</reference>
<evidence type="ECO:0000313" key="4">
    <source>
        <dbReference type="Proteomes" id="UP001219525"/>
    </source>
</evidence>
<feature type="compositionally biased region" description="Basic and acidic residues" evidence="1">
    <location>
        <begin position="467"/>
        <end position="488"/>
    </location>
</feature>
<feature type="compositionally biased region" description="Polar residues" evidence="1">
    <location>
        <begin position="575"/>
        <end position="586"/>
    </location>
</feature>
<keyword evidence="2" id="KW-1133">Transmembrane helix</keyword>
<name>A0AAD6YK75_9AGAR</name>
<keyword evidence="4" id="KW-1185">Reference proteome</keyword>
<dbReference type="EMBL" id="JARJCW010000012">
    <property type="protein sequence ID" value="KAJ7218540.1"/>
    <property type="molecule type" value="Genomic_DNA"/>
</dbReference>
<dbReference type="AlphaFoldDB" id="A0AAD6YK75"/>
<organism evidence="3 4">
    <name type="scientific">Mycena pura</name>
    <dbReference type="NCBI Taxonomy" id="153505"/>
    <lineage>
        <taxon>Eukaryota</taxon>
        <taxon>Fungi</taxon>
        <taxon>Dikarya</taxon>
        <taxon>Basidiomycota</taxon>
        <taxon>Agaricomycotina</taxon>
        <taxon>Agaricomycetes</taxon>
        <taxon>Agaricomycetidae</taxon>
        <taxon>Agaricales</taxon>
        <taxon>Marasmiineae</taxon>
        <taxon>Mycenaceae</taxon>
        <taxon>Mycena</taxon>
    </lineage>
</organism>
<accession>A0AAD6YK75</accession>
<keyword evidence="2" id="KW-0812">Transmembrane</keyword>
<feature type="compositionally biased region" description="Basic and acidic residues" evidence="1">
    <location>
        <begin position="404"/>
        <end position="416"/>
    </location>
</feature>
<protein>
    <submittedName>
        <fullName evidence="3">Uncharacterized protein</fullName>
    </submittedName>
</protein>
<evidence type="ECO:0000313" key="3">
    <source>
        <dbReference type="EMBL" id="KAJ7218540.1"/>
    </source>
</evidence>
<comment type="caution">
    <text evidence="3">The sequence shown here is derived from an EMBL/GenBank/DDBJ whole genome shotgun (WGS) entry which is preliminary data.</text>
</comment>
<feature type="transmembrane region" description="Helical" evidence="2">
    <location>
        <begin position="171"/>
        <end position="193"/>
    </location>
</feature>